<dbReference type="EMBL" id="LCPB01000017">
    <property type="protein sequence ID" value="KKU89257.1"/>
    <property type="molecule type" value="Genomic_DNA"/>
</dbReference>
<feature type="region of interest" description="Disordered" evidence="1">
    <location>
        <begin position="1"/>
        <end position="40"/>
    </location>
</feature>
<sequence>MFEPDSGSEAGMTNQKTMEGVPHNPSAKESSESTSTPEKVEIKEVKMNNGARIEIHAKHVVDGSEVEEVFELINEDGRLKIRDFGGNY</sequence>
<evidence type="ECO:0000313" key="2">
    <source>
        <dbReference type="EMBL" id="KKU89257.1"/>
    </source>
</evidence>
<comment type="caution">
    <text evidence="2">The sequence shown here is derived from an EMBL/GenBank/DDBJ whole genome shotgun (WGS) entry which is preliminary data.</text>
</comment>
<feature type="compositionally biased region" description="Low complexity" evidence="1">
    <location>
        <begin position="25"/>
        <end position="37"/>
    </location>
</feature>
<reference evidence="2 3" key="1">
    <citation type="journal article" date="2015" name="Nature">
        <title>rRNA introns, odd ribosomes, and small enigmatic genomes across a large radiation of phyla.</title>
        <authorList>
            <person name="Brown C.T."/>
            <person name="Hug L.A."/>
            <person name="Thomas B.C."/>
            <person name="Sharon I."/>
            <person name="Castelle C.J."/>
            <person name="Singh A."/>
            <person name="Wilkins M.J."/>
            <person name="Williams K.H."/>
            <person name="Banfield J.F."/>
        </authorList>
    </citation>
    <scope>NUCLEOTIDE SEQUENCE [LARGE SCALE GENOMIC DNA]</scope>
</reference>
<dbReference type="Proteomes" id="UP000033882">
    <property type="component" value="Unassembled WGS sequence"/>
</dbReference>
<evidence type="ECO:0000313" key="3">
    <source>
        <dbReference type="Proteomes" id="UP000033882"/>
    </source>
</evidence>
<gene>
    <name evidence="2" type="ORF">UY19_C0017G0023</name>
</gene>
<evidence type="ECO:0000256" key="1">
    <source>
        <dbReference type="SAM" id="MobiDB-lite"/>
    </source>
</evidence>
<name>A0A0G1U5A6_9BACT</name>
<dbReference type="AlphaFoldDB" id="A0A0G1U5A6"/>
<accession>A0A0G1U5A6</accession>
<proteinExistence type="predicted"/>
<protein>
    <submittedName>
        <fullName evidence="2">Uncharacterized protein</fullName>
    </submittedName>
</protein>
<organism evidence="2 3">
    <name type="scientific">Candidatus Wolfebacteria bacterium GW2011_GWA2_47_9b</name>
    <dbReference type="NCBI Taxonomy" id="1619005"/>
    <lineage>
        <taxon>Bacteria</taxon>
        <taxon>Candidatus Wolfeibacteriota</taxon>
    </lineage>
</organism>